<evidence type="ECO:0000256" key="1">
    <source>
        <dbReference type="ARBA" id="ARBA00004834"/>
    </source>
</evidence>
<dbReference type="Gene3D" id="2.40.128.10">
    <property type="match status" value="1"/>
</dbReference>
<comment type="similarity">
    <text evidence="2">Belongs to the glycosyl hydrolase 43 family.</text>
</comment>
<dbReference type="RefSeq" id="WP_066330381.1">
    <property type="nucleotide sequence ID" value="NZ_LWSG01000011.1"/>
</dbReference>
<evidence type="ECO:0000256" key="2">
    <source>
        <dbReference type="ARBA" id="ARBA00009865"/>
    </source>
</evidence>
<comment type="pathway">
    <text evidence="1">Glycan metabolism; L-arabinan degradation.</text>
</comment>
<evidence type="ECO:0000259" key="9">
    <source>
        <dbReference type="SMART" id="SM00560"/>
    </source>
</evidence>
<dbReference type="Pfam" id="PF13385">
    <property type="entry name" value="Laminin_G_3"/>
    <property type="match status" value="1"/>
</dbReference>
<evidence type="ECO:0000256" key="7">
    <source>
        <dbReference type="PIRSR" id="PIRSR606710-1"/>
    </source>
</evidence>
<dbReference type="Gene3D" id="2.60.120.200">
    <property type="match status" value="1"/>
</dbReference>
<dbReference type="PANTHER" id="PTHR43301">
    <property type="entry name" value="ARABINAN ENDO-1,5-ALPHA-L-ARABINOSIDASE"/>
    <property type="match status" value="1"/>
</dbReference>
<keyword evidence="3" id="KW-0732">Signal</keyword>
<dbReference type="EMBL" id="LWSG01000011">
    <property type="protein sequence ID" value="OAS86937.1"/>
    <property type="molecule type" value="Genomic_DNA"/>
</dbReference>
<organism evidence="10 11">
    <name type="scientific">Metabacillus litoralis</name>
    <dbReference type="NCBI Taxonomy" id="152268"/>
    <lineage>
        <taxon>Bacteria</taxon>
        <taxon>Bacillati</taxon>
        <taxon>Bacillota</taxon>
        <taxon>Bacilli</taxon>
        <taxon>Bacillales</taxon>
        <taxon>Bacillaceae</taxon>
        <taxon>Metabacillus</taxon>
    </lineage>
</organism>
<dbReference type="InterPro" id="IPR046780">
    <property type="entry name" value="aBig_2"/>
</dbReference>
<dbReference type="CDD" id="cd18832">
    <property type="entry name" value="GH43_GsAbnA-like"/>
    <property type="match status" value="1"/>
</dbReference>
<feature type="site" description="Important for catalytic activity, responsible for pKa modulation of the active site Glu and correct orientation of both the proton donor and substrate" evidence="8">
    <location>
        <position position="244"/>
    </location>
</feature>
<keyword evidence="5" id="KW-1015">Disulfide bond</keyword>
<evidence type="ECO:0000256" key="5">
    <source>
        <dbReference type="ARBA" id="ARBA00023157"/>
    </source>
</evidence>
<gene>
    <name evidence="10" type="ORF">A6K24_20985</name>
</gene>
<dbReference type="Pfam" id="PF16369">
    <property type="entry name" value="GH43_C"/>
    <property type="match status" value="1"/>
</dbReference>
<keyword evidence="6" id="KW-0326">Glycosidase</keyword>
<keyword evidence="11" id="KW-1185">Reference proteome</keyword>
<dbReference type="Pfam" id="PF20578">
    <property type="entry name" value="aBig_2"/>
    <property type="match status" value="1"/>
</dbReference>
<dbReference type="SUPFAM" id="SSF75005">
    <property type="entry name" value="Arabinanase/levansucrase/invertase"/>
    <property type="match status" value="1"/>
</dbReference>
<evidence type="ECO:0000313" key="10">
    <source>
        <dbReference type="EMBL" id="OAS86937.1"/>
    </source>
</evidence>
<dbReference type="AlphaFoldDB" id="A0A179SYU3"/>
<dbReference type="STRING" id="152268.A6K24_20985"/>
<evidence type="ECO:0000256" key="4">
    <source>
        <dbReference type="ARBA" id="ARBA00022801"/>
    </source>
</evidence>
<evidence type="ECO:0000256" key="3">
    <source>
        <dbReference type="ARBA" id="ARBA00022729"/>
    </source>
</evidence>
<name>A0A179SYU3_9BACI</name>
<feature type="domain" description="LamG-like jellyroll fold" evidence="9">
    <location>
        <begin position="713"/>
        <end position="844"/>
    </location>
</feature>
<evidence type="ECO:0000313" key="11">
    <source>
        <dbReference type="Proteomes" id="UP000078534"/>
    </source>
</evidence>
<dbReference type="InterPro" id="IPR050727">
    <property type="entry name" value="GH43_arabinanases"/>
</dbReference>
<dbReference type="Gene3D" id="2.115.10.20">
    <property type="entry name" value="Glycosyl hydrolase domain, family 43"/>
    <property type="match status" value="1"/>
</dbReference>
<dbReference type="GO" id="GO:0005975">
    <property type="term" value="P:carbohydrate metabolic process"/>
    <property type="evidence" value="ECO:0007669"/>
    <property type="project" value="InterPro"/>
</dbReference>
<dbReference type="SUPFAM" id="SSF49899">
    <property type="entry name" value="Concanavalin A-like lectins/glucanases"/>
    <property type="match status" value="1"/>
</dbReference>
<proteinExistence type="inferred from homology"/>
<feature type="active site" description="Proton acceptor" evidence="7">
    <location>
        <position position="61"/>
    </location>
</feature>
<dbReference type="InterPro" id="IPR023296">
    <property type="entry name" value="Glyco_hydro_beta-prop_sf"/>
</dbReference>
<dbReference type="OrthoDB" id="9801455at2"/>
<accession>A0A179SYU3</accession>
<protein>
    <submittedName>
        <fullName evidence="10">Arabinanase</fullName>
    </submittedName>
</protein>
<dbReference type="PANTHER" id="PTHR43301:SF3">
    <property type="entry name" value="ARABINAN ENDO-1,5-ALPHA-L-ARABINOSIDASE A-RELATED"/>
    <property type="match status" value="1"/>
</dbReference>
<sequence>MRKNFVRKSTFVLFILVVMIPSIVLGLGTEKQVNQASENSNKPNTDYQGEAPVFKNVSVHDPSIIKDGDTYYVFGSHIEAAKSKDLKSWTSFANGYTTPGNVIYGDLSKNLAGSFAWAGENDSDSKGGYAVWAPDVFWNKDYVNEDGTKGAYMTYYSASSTYIRSAIGYAVSKNIEGPYKDVDTIVYSGFTKNEEYDANSKVNKKWTNTNINKLIENGTLTGPRSDWFNSNGSYANSNFPNAIDANLFYDEDGKLWMTYGSWSGGIFMLEIDKTTGQAIYPGEDGATDDGRLVDRYFGTKIAGGYGKSGEGPYIVYDKNTGYYYLYVTYGWLGADGGYNMRLFRSTSPDGPYVDAEGKNAVLPGNVDHSPYGMKLMGNFLFERKVGDPGTGIGYGYLSPGHNSVYYDSETGQQFLVFHTRFPETGEMHELRIHQMFMNKDGWPVVAPYRYAGETNDKVNRQDLIGEYKFINQGKDTSANIHKSVFIRLNKDNTVTGDVEGTWKKTSHNQAEITVDGDTYDGVFVRQWDPTSERYVMTFTAVSKEGVSIWGSKVLNKTDVEIVEDVLKDLSLGDTENVISNLTLPTEGTRHTEISWETSDSSVVTESGVINRPEVNSKSVTASLTATITKGDITKTKSFEITVLPYKEAGLVAQYSFEDGLNELTGNFETGTVTGNRIDNQGGTITYANGKTGKAAVFNGESGIRLPNGLISSNTYSVSLWLKPEQLTMYTTTFFGAKDSNNWLSLVPNGPANGSTMVWSGSSTWYDAAAGMKINNDEWSHLAFTVDNGTINVYVNGVQKFTGTNFPNIFTSTDSSFGLGVNYWDTPFKGLMDELRIYEGALTPSQVSNLAEANK</sequence>
<comment type="caution">
    <text evidence="10">The sequence shown here is derived from an EMBL/GenBank/DDBJ whole genome shotgun (WGS) entry which is preliminary data.</text>
</comment>
<dbReference type="InterPro" id="IPR032291">
    <property type="entry name" value="Abn2_C"/>
</dbReference>
<dbReference type="GO" id="GO:0004553">
    <property type="term" value="F:hydrolase activity, hydrolyzing O-glycosyl compounds"/>
    <property type="evidence" value="ECO:0007669"/>
    <property type="project" value="InterPro"/>
</dbReference>
<dbReference type="Proteomes" id="UP000078534">
    <property type="component" value="Unassembled WGS sequence"/>
</dbReference>
<keyword evidence="4" id="KW-0378">Hydrolase</keyword>
<dbReference type="InterPro" id="IPR013320">
    <property type="entry name" value="ConA-like_dom_sf"/>
</dbReference>
<feature type="active site" description="Proton donor" evidence="7">
    <location>
        <position position="310"/>
    </location>
</feature>
<evidence type="ECO:0000256" key="6">
    <source>
        <dbReference type="ARBA" id="ARBA00023295"/>
    </source>
</evidence>
<dbReference type="SMART" id="SM00560">
    <property type="entry name" value="LamGL"/>
    <property type="match status" value="1"/>
</dbReference>
<dbReference type="Pfam" id="PF04616">
    <property type="entry name" value="Glyco_hydro_43"/>
    <property type="match status" value="1"/>
</dbReference>
<reference evidence="11" key="1">
    <citation type="submission" date="2016-04" db="EMBL/GenBank/DDBJ databases">
        <authorList>
            <person name="Lyu Z."/>
            <person name="Lyu W."/>
        </authorList>
    </citation>
    <scope>NUCLEOTIDE SEQUENCE [LARGE SCALE GENOMIC DNA]</scope>
    <source>
        <strain evidence="11">C44</strain>
    </source>
</reference>
<evidence type="ECO:0000256" key="8">
    <source>
        <dbReference type="PIRSR" id="PIRSR606710-2"/>
    </source>
</evidence>
<dbReference type="InterPro" id="IPR006710">
    <property type="entry name" value="Glyco_hydro_43"/>
</dbReference>
<dbReference type="InterPro" id="IPR006558">
    <property type="entry name" value="LamG-like"/>
</dbReference>